<dbReference type="SMART" id="SM00829">
    <property type="entry name" value="PKS_ER"/>
    <property type="match status" value="1"/>
</dbReference>
<keyword evidence="1" id="KW-0596">Phosphopantetheine</keyword>
<dbReference type="InterPro" id="IPR036291">
    <property type="entry name" value="NAD(P)-bd_dom_sf"/>
</dbReference>
<keyword evidence="5" id="KW-0012">Acyltransferase</keyword>
<dbReference type="Pfam" id="PF00550">
    <property type="entry name" value="PP-binding"/>
    <property type="match status" value="1"/>
</dbReference>
<sequence>MANNEEKLLGYLKRVTTALNESQSRVQELEAAGQEPIAIVGMACRYPGGVNSTSDLWRILADGRDVVSGMPTDRGWDIEDLYDPDPDRPGKSYVKDGGFLHDAADFDPAFFGISPREAFAMDPQQRMLLESSWRLFEDAGVDPATLRGSQTGVFVGVIASGYIERLGRVPEEVEGYAGTGAMTSVASGRIAFTYGLEGPAVTVDTACSSSLVSIQLAGQALRQGDCTMAVAGGVTVIPHPGIFTEFSRQRGLAPDGRCKSFAAAADGTGWAEGCGLLLLERLSDARRNGREPLAVIRGWAVNQDGTSNGLTAPNNLAQERVIRQALANAGLSSADVDAVEAHGTGTTLGDPIEAQALLATYGRDRAADRPLWLGSIKSNMGHAGAAAGVAGVIKMVLALRAGLLPATLHVDAPTPEVDWSSGHVRLLTEPVTWQRNGRPRRAAVSSFGVSGTNAHVVLEEAPQAEAAEEQDAPVTAPIPVVVSARTGTSLRAQAAKLADYLAAEAAEAGAAVPLADIARALAGTRSVMEHRAVVVATDRATAEAGLRDLATGTPSPIVVDGNAGPDADHRVAFVFPGQGWQWTGMARELLDTSPVFAARMAECAEVLDPLLGTSLLAAARGDGDPATLERVDVMQPVMFAVMLSLAAVWQAYGVTPDAVVGHSQGELAAACVAGRLALADAAVVVVQRSKLIAERLSGHGGMVSVAGSQQRVRDLLAAIQAPLSVAAVNGPATTVVSGEPAGLDELMARCDADGLQARRIGVDYASHSAQVDAIAGDLAAALSGIHPQTGSVPFASALTGQLDDHTPLDAAYWTRNLREPVRFADAVGALLDAGYSAFVEVGAHPVLTTAIAEIAEARQRPAVTVGTLRRGEGDLGRLWLSLATAWTAGLPVRWTQVLGATRRRVELPGYAFERDRFWLDKPAGADVTGAGLRSPGHPLLGAAVELAGHGGLLLTGRLSLTAQPWLADHAVSGTVLLPGAAFVDLAVRAGDEVGCGRLAELTLHAPLILGEAVQVQVLIGEPDDAGRRELQIFGRVDDGDQDAPWTTHATGALEPAPVGIDPASTGEFAEWPPAGATEVEIGSLYDDLAEAGYAYGPAFRSLRAAWQRGDEVFAEIALPGDRQAEAQRFTLHPALLDGALHALAFLPRDQGADVRLPFAWTGVRVTAAGAAVLRVRLTPTGGDGIAITAADPSGAPVAEIESMVMRAVAAHDLDAPGRGDDRLFRLDWNPLAADSGGSEGGAADWALLGPDTLGVRAGLRGAGIIPQSAPDLGLLALDIDAGIPAPGVVLACAPTSDVQSKTRPQGTVAITHATTAATLDLLQRWLAEPRVAASRLILLTRGAVSIDGQDSSIAPAQAAVWGLVRSAQAENPDRFMLLDLDDTGPSWAALPAAVAAALSAGEPQVALRGGAGHVGRLVRAATSVPLSPPVGADAWQLDTVAPGDVSGLALVPAPEAAAPLRAGQVRLSVRAAGLNFRDVLVSLGMVPGQVGMGGEGAGVVTEVGPDVAGLAVGDRVLGIFPGSFGPVAVADARMVVPVPRDWSWERAASAPIAFVTAYHALTAMAEVQPGESVLIHAAAGGVGMAAVAIARHLGAEVYATASPGKHAALAALGVDEAHLASSRDADFAPRFLAATDGRGVDVVLNSLTGELVDASLRVLPRGGRFIELGKREIREPAQVASDYRGVDYRPFEDPDPQRIGELLAIVVDLLGQGVLRPLPTRAFGLLRAAEAFSWMSQARHTGKLVLTVPRRPEPEGTTLITGGTGTIGRLVARHLVVTGQARHLVLVSRQGEQAPGAADIVTELTTVGARVTVTACDAADRDALRAVIEAIPAEHPLTSVIHAAGRLDDGLLVSLTPDRLAGVLRSKVDAAVNLDELTRDLDLAQFVLFSSTSGVHGAVGQANYAAGNAFLDALAQHRRAAGLPGTSLAWGYWARATGMTGRLTEVDMARIGESGVVPLTSEEGLVLYDAALALDEPVLMPARVDLAALRGLAAAGELPALLRRLVRSAPVRRAAAQASAAADAELADRLAGLGVEEQEELLLDVVRSHTAATLRHSTPDLIHPDRAFKDLGFDSLTAVELRNRLAAATGLQLAATLVFDHPTPAQLASFLRDEIDPEGDPGDAVFDDLYRLEAALAATAPDEITRVAVAKRLEAMLWTWNGGHRQSRDGGALDAGSLASASDDDMFELIDQELGGS</sequence>
<feature type="region of interest" description="C-terminal hotdog fold" evidence="6">
    <location>
        <begin position="1076"/>
        <end position="1214"/>
    </location>
</feature>
<dbReference type="Gene3D" id="1.10.1200.10">
    <property type="entry name" value="ACP-like"/>
    <property type="match status" value="1"/>
</dbReference>
<dbReference type="SMART" id="SM00825">
    <property type="entry name" value="PKS_KS"/>
    <property type="match status" value="1"/>
</dbReference>
<evidence type="ECO:0000256" key="3">
    <source>
        <dbReference type="ARBA" id="ARBA00022679"/>
    </source>
</evidence>
<dbReference type="CDD" id="cd08956">
    <property type="entry name" value="KR_3_FAS_SDR_x"/>
    <property type="match status" value="1"/>
</dbReference>
<dbReference type="InterPro" id="IPR036736">
    <property type="entry name" value="ACP-like_sf"/>
</dbReference>
<organism evidence="10 11">
    <name type="scientific">Paractinoplanes durhamensis</name>
    <dbReference type="NCBI Taxonomy" id="113563"/>
    <lineage>
        <taxon>Bacteria</taxon>
        <taxon>Bacillati</taxon>
        <taxon>Actinomycetota</taxon>
        <taxon>Actinomycetes</taxon>
        <taxon>Micromonosporales</taxon>
        <taxon>Micromonosporaceae</taxon>
        <taxon>Paractinoplanes</taxon>
    </lineage>
</organism>
<dbReference type="SUPFAM" id="SSF53901">
    <property type="entry name" value="Thiolase-like"/>
    <property type="match status" value="1"/>
</dbReference>
<dbReference type="InterPro" id="IPR016036">
    <property type="entry name" value="Malonyl_transacylase_ACP-bd"/>
</dbReference>
<dbReference type="InterPro" id="IPR006162">
    <property type="entry name" value="Ppantetheine_attach_site"/>
</dbReference>
<evidence type="ECO:0000259" key="7">
    <source>
        <dbReference type="PROSITE" id="PS50075"/>
    </source>
</evidence>
<dbReference type="InterPro" id="IPR016039">
    <property type="entry name" value="Thiolase-like"/>
</dbReference>
<dbReference type="InterPro" id="IPR055123">
    <property type="entry name" value="SpnB-like_Rossmann"/>
</dbReference>
<accession>A0ABQ3ZE10</accession>
<gene>
    <name evidence="10" type="primary">cfa6</name>
    <name evidence="10" type="ORF">Adu01nite_94330</name>
</gene>
<reference evidence="10 11" key="1">
    <citation type="submission" date="2021-01" db="EMBL/GenBank/DDBJ databases">
        <title>Whole genome shotgun sequence of Actinoplanes durhamensis NBRC 14914.</title>
        <authorList>
            <person name="Komaki H."/>
            <person name="Tamura T."/>
        </authorList>
    </citation>
    <scope>NUCLEOTIDE SEQUENCE [LARGE SCALE GENOMIC DNA]</scope>
    <source>
        <strain evidence="10 11">NBRC 14914</strain>
    </source>
</reference>
<dbReference type="Pfam" id="PF08659">
    <property type="entry name" value="KR"/>
    <property type="match status" value="1"/>
</dbReference>
<comment type="caution">
    <text evidence="10">The sequence shown here is derived from an EMBL/GenBank/DDBJ whole genome shotgun (WGS) entry which is preliminary data.</text>
</comment>
<evidence type="ECO:0000313" key="10">
    <source>
        <dbReference type="EMBL" id="GIE08083.1"/>
    </source>
</evidence>
<keyword evidence="2" id="KW-0597">Phosphoprotein</keyword>
<dbReference type="Gene3D" id="3.40.47.10">
    <property type="match status" value="1"/>
</dbReference>
<dbReference type="Gene3D" id="3.10.129.110">
    <property type="entry name" value="Polyketide synthase dehydratase"/>
    <property type="match status" value="1"/>
</dbReference>
<feature type="domain" description="PKS/mFAS DH" evidence="9">
    <location>
        <begin position="937"/>
        <end position="1214"/>
    </location>
</feature>
<dbReference type="InterPro" id="IPR020843">
    <property type="entry name" value="ER"/>
</dbReference>
<dbReference type="SMART" id="SM00823">
    <property type="entry name" value="PKS_PP"/>
    <property type="match status" value="1"/>
</dbReference>
<feature type="active site" description="Proton acceptor; for dehydratase activity" evidence="6">
    <location>
        <position position="969"/>
    </location>
</feature>
<keyword evidence="3" id="KW-0808">Transferase</keyword>
<dbReference type="SMART" id="SM00827">
    <property type="entry name" value="PKS_AT"/>
    <property type="match status" value="1"/>
</dbReference>
<keyword evidence="11" id="KW-1185">Reference proteome</keyword>
<dbReference type="InterPro" id="IPR020806">
    <property type="entry name" value="PKS_PP-bd"/>
</dbReference>
<dbReference type="SUPFAM" id="SSF50129">
    <property type="entry name" value="GroES-like"/>
    <property type="match status" value="1"/>
</dbReference>
<dbReference type="SUPFAM" id="SSF55048">
    <property type="entry name" value="Probable ACP-binding domain of malonyl-CoA ACP transacylase"/>
    <property type="match status" value="1"/>
</dbReference>
<dbReference type="PROSITE" id="PS00606">
    <property type="entry name" value="KS3_1"/>
    <property type="match status" value="1"/>
</dbReference>
<dbReference type="InterPro" id="IPR057326">
    <property type="entry name" value="KR_dom"/>
</dbReference>
<dbReference type="InterPro" id="IPR049551">
    <property type="entry name" value="PKS_DH_C"/>
</dbReference>
<feature type="active site" description="Proton donor; for dehydratase activity" evidence="6">
    <location>
        <position position="1137"/>
    </location>
</feature>
<dbReference type="InterPro" id="IPR014043">
    <property type="entry name" value="Acyl_transferase_dom"/>
</dbReference>
<dbReference type="PROSITE" id="PS50075">
    <property type="entry name" value="CARRIER"/>
    <property type="match status" value="1"/>
</dbReference>
<dbReference type="CDD" id="cd00833">
    <property type="entry name" value="PKS"/>
    <property type="match status" value="1"/>
</dbReference>
<dbReference type="InterPro" id="IPR032821">
    <property type="entry name" value="PKS_assoc"/>
</dbReference>
<dbReference type="InterPro" id="IPR042104">
    <property type="entry name" value="PKS_dehydratase_sf"/>
</dbReference>
<dbReference type="Pfam" id="PF02801">
    <property type="entry name" value="Ketoacyl-synt_C"/>
    <property type="match status" value="1"/>
</dbReference>
<dbReference type="SMART" id="SM00826">
    <property type="entry name" value="PKS_DH"/>
    <property type="match status" value="1"/>
</dbReference>
<evidence type="ECO:0000256" key="5">
    <source>
        <dbReference type="ARBA" id="ARBA00023315"/>
    </source>
</evidence>
<dbReference type="Pfam" id="PF00698">
    <property type="entry name" value="Acyl_transf_1"/>
    <property type="match status" value="1"/>
</dbReference>
<dbReference type="SMART" id="SM00822">
    <property type="entry name" value="PKS_KR"/>
    <property type="match status" value="1"/>
</dbReference>
<dbReference type="Pfam" id="PF14765">
    <property type="entry name" value="PS-DH"/>
    <property type="match status" value="1"/>
</dbReference>
<keyword evidence="4" id="KW-0511">Multifunctional enzyme</keyword>
<dbReference type="SUPFAM" id="SSF52151">
    <property type="entry name" value="FabD/lysophospholipase-like"/>
    <property type="match status" value="1"/>
</dbReference>
<dbReference type="PROSITE" id="PS52019">
    <property type="entry name" value="PKS_MFAS_DH"/>
    <property type="match status" value="1"/>
</dbReference>
<dbReference type="InterPro" id="IPR018201">
    <property type="entry name" value="Ketoacyl_synth_AS"/>
</dbReference>
<dbReference type="InterPro" id="IPR049900">
    <property type="entry name" value="PKS_mFAS_DH"/>
</dbReference>
<dbReference type="InterPro" id="IPR050091">
    <property type="entry name" value="PKS_NRPS_Biosynth_Enz"/>
</dbReference>
<dbReference type="InterPro" id="IPR020807">
    <property type="entry name" value="PKS_DH"/>
</dbReference>
<dbReference type="Pfam" id="PF22953">
    <property type="entry name" value="SpnB_Rossmann"/>
    <property type="match status" value="1"/>
</dbReference>
<dbReference type="RefSeq" id="WP_203735916.1">
    <property type="nucleotide sequence ID" value="NZ_BOML01000101.1"/>
</dbReference>
<dbReference type="InterPro" id="IPR013968">
    <property type="entry name" value="PKS_KR"/>
</dbReference>
<evidence type="ECO:0000256" key="2">
    <source>
        <dbReference type="ARBA" id="ARBA00022553"/>
    </source>
</evidence>
<evidence type="ECO:0000259" key="8">
    <source>
        <dbReference type="PROSITE" id="PS52004"/>
    </source>
</evidence>
<feature type="domain" description="Carrier" evidence="7">
    <location>
        <begin position="2040"/>
        <end position="2115"/>
    </location>
</feature>
<dbReference type="InterPro" id="IPR020841">
    <property type="entry name" value="PKS_Beta-ketoAc_synthase_dom"/>
</dbReference>
<dbReference type="InterPro" id="IPR049552">
    <property type="entry name" value="PKS_DH_N"/>
</dbReference>
<dbReference type="InterPro" id="IPR016035">
    <property type="entry name" value="Acyl_Trfase/lysoPLipase"/>
</dbReference>
<evidence type="ECO:0000256" key="6">
    <source>
        <dbReference type="PROSITE-ProRule" id="PRU01363"/>
    </source>
</evidence>
<dbReference type="Gene3D" id="3.90.180.10">
    <property type="entry name" value="Medium-chain alcohol dehydrogenases, catalytic domain"/>
    <property type="match status" value="1"/>
</dbReference>
<dbReference type="SUPFAM" id="SSF51735">
    <property type="entry name" value="NAD(P)-binding Rossmann-fold domains"/>
    <property type="match status" value="3"/>
</dbReference>
<dbReference type="Gene3D" id="3.40.50.11460">
    <property type="match status" value="1"/>
</dbReference>
<dbReference type="InterPro" id="IPR009081">
    <property type="entry name" value="PP-bd_ACP"/>
</dbReference>
<dbReference type="PROSITE" id="PS00012">
    <property type="entry name" value="PHOSPHOPANTETHEINE"/>
    <property type="match status" value="1"/>
</dbReference>
<feature type="domain" description="Ketosynthase family 3 (KS3)" evidence="8">
    <location>
        <begin position="34"/>
        <end position="460"/>
    </location>
</feature>
<dbReference type="Pfam" id="PF16197">
    <property type="entry name" value="KAsynt_C_assoc"/>
    <property type="match status" value="1"/>
</dbReference>
<dbReference type="PROSITE" id="PS52004">
    <property type="entry name" value="KS3_2"/>
    <property type="match status" value="1"/>
</dbReference>
<dbReference type="InterPro" id="IPR014030">
    <property type="entry name" value="Ketoacyl_synth_N"/>
</dbReference>
<dbReference type="PANTHER" id="PTHR43775:SF51">
    <property type="entry name" value="INACTIVE PHENOLPHTHIOCEROL SYNTHESIS POLYKETIDE SYNTHASE TYPE I PKS1-RELATED"/>
    <property type="match status" value="1"/>
</dbReference>
<dbReference type="InterPro" id="IPR001227">
    <property type="entry name" value="Ac_transferase_dom_sf"/>
</dbReference>
<dbReference type="InterPro" id="IPR014031">
    <property type="entry name" value="Ketoacyl_synth_C"/>
</dbReference>
<dbReference type="CDD" id="cd05195">
    <property type="entry name" value="enoyl_red"/>
    <property type="match status" value="1"/>
</dbReference>
<dbReference type="SUPFAM" id="SSF47336">
    <property type="entry name" value="ACP-like"/>
    <property type="match status" value="1"/>
</dbReference>
<dbReference type="Gene3D" id="3.40.50.720">
    <property type="entry name" value="NAD(P)-binding Rossmann-like Domain"/>
    <property type="match status" value="1"/>
</dbReference>
<feature type="region of interest" description="N-terminal hotdog fold" evidence="6">
    <location>
        <begin position="937"/>
        <end position="1060"/>
    </location>
</feature>
<evidence type="ECO:0000313" key="11">
    <source>
        <dbReference type="Proteomes" id="UP000637628"/>
    </source>
</evidence>
<dbReference type="PANTHER" id="PTHR43775">
    <property type="entry name" value="FATTY ACID SYNTHASE"/>
    <property type="match status" value="1"/>
</dbReference>
<dbReference type="EMBL" id="BOML01000101">
    <property type="protein sequence ID" value="GIE08083.1"/>
    <property type="molecule type" value="Genomic_DNA"/>
</dbReference>
<dbReference type="Pfam" id="PF13602">
    <property type="entry name" value="ADH_zinc_N_2"/>
    <property type="match status" value="1"/>
</dbReference>
<dbReference type="InterPro" id="IPR011032">
    <property type="entry name" value="GroES-like_sf"/>
</dbReference>
<dbReference type="Gene3D" id="3.40.366.10">
    <property type="entry name" value="Malonyl-Coenzyme A Acyl Carrier Protein, domain 2"/>
    <property type="match status" value="1"/>
</dbReference>
<protein>
    <submittedName>
        <fullName evidence="10">Polyketide synthase</fullName>
    </submittedName>
</protein>
<dbReference type="Pfam" id="PF21089">
    <property type="entry name" value="PKS_DH_N"/>
    <property type="match status" value="1"/>
</dbReference>
<name>A0ABQ3ZE10_9ACTN</name>
<dbReference type="Pfam" id="PF08240">
    <property type="entry name" value="ADH_N"/>
    <property type="match status" value="1"/>
</dbReference>
<dbReference type="SMART" id="SM01294">
    <property type="entry name" value="PKS_PP_betabranch"/>
    <property type="match status" value="1"/>
</dbReference>
<dbReference type="InterPro" id="IPR013154">
    <property type="entry name" value="ADH-like_N"/>
</dbReference>
<evidence type="ECO:0000259" key="9">
    <source>
        <dbReference type="PROSITE" id="PS52019"/>
    </source>
</evidence>
<proteinExistence type="predicted"/>
<evidence type="ECO:0000256" key="4">
    <source>
        <dbReference type="ARBA" id="ARBA00023268"/>
    </source>
</evidence>
<dbReference type="Pfam" id="PF00109">
    <property type="entry name" value="ketoacyl-synt"/>
    <property type="match status" value="1"/>
</dbReference>
<evidence type="ECO:0000256" key="1">
    <source>
        <dbReference type="ARBA" id="ARBA00022450"/>
    </source>
</evidence>
<dbReference type="Proteomes" id="UP000637628">
    <property type="component" value="Unassembled WGS sequence"/>
</dbReference>
<dbReference type="Gene3D" id="3.30.70.3290">
    <property type="match status" value="1"/>
</dbReference>